<evidence type="ECO:0000256" key="1">
    <source>
        <dbReference type="SAM" id="MobiDB-lite"/>
    </source>
</evidence>
<name>A0A8S0WGK2_CYCAE</name>
<sequence>MQSPSRSVSGRGGADVGMNDQPESLQGPARRGEDGRRALRYQMHKTTHLPSADLYYFYNTSQGVEISLYIRVPAGRKKAIDVGAGAWQGRGTRGGGYSGGKESLREARTDRHNVGVKVGVGNIGLMHYAPALLTSTPPLQLHRSSCNMCRCSLARNRLQPTSTSSDIAPTYPSLELLLPRLAHAKLPLGLSHSLVRTLVPYPKHSSTPLVGSA</sequence>
<reference evidence="2 3" key="1">
    <citation type="submission" date="2020-01" db="EMBL/GenBank/DDBJ databases">
        <authorList>
            <person name="Gupta K D."/>
        </authorList>
    </citation>
    <scope>NUCLEOTIDE SEQUENCE [LARGE SCALE GENOMIC DNA]</scope>
</reference>
<comment type="caution">
    <text evidence="2">The sequence shown here is derived from an EMBL/GenBank/DDBJ whole genome shotgun (WGS) entry which is preliminary data.</text>
</comment>
<accession>A0A8S0WGK2</accession>
<keyword evidence="3" id="KW-1185">Reference proteome</keyword>
<protein>
    <submittedName>
        <fullName evidence="2">Uncharacterized protein</fullName>
    </submittedName>
</protein>
<dbReference type="EMBL" id="CACVBS010000072">
    <property type="protein sequence ID" value="CAA7268930.1"/>
    <property type="molecule type" value="Genomic_DNA"/>
</dbReference>
<proteinExistence type="predicted"/>
<dbReference type="Proteomes" id="UP000467700">
    <property type="component" value="Unassembled WGS sequence"/>
</dbReference>
<organism evidence="2 3">
    <name type="scientific">Cyclocybe aegerita</name>
    <name type="common">Black poplar mushroom</name>
    <name type="synonym">Agrocybe aegerita</name>
    <dbReference type="NCBI Taxonomy" id="1973307"/>
    <lineage>
        <taxon>Eukaryota</taxon>
        <taxon>Fungi</taxon>
        <taxon>Dikarya</taxon>
        <taxon>Basidiomycota</taxon>
        <taxon>Agaricomycotina</taxon>
        <taxon>Agaricomycetes</taxon>
        <taxon>Agaricomycetidae</taxon>
        <taxon>Agaricales</taxon>
        <taxon>Agaricineae</taxon>
        <taxon>Bolbitiaceae</taxon>
        <taxon>Cyclocybe</taxon>
    </lineage>
</organism>
<evidence type="ECO:0000313" key="3">
    <source>
        <dbReference type="Proteomes" id="UP000467700"/>
    </source>
</evidence>
<dbReference type="AlphaFoldDB" id="A0A8S0WGK2"/>
<gene>
    <name evidence="2" type="ORF">AAE3_LOCUS11201</name>
</gene>
<evidence type="ECO:0000313" key="2">
    <source>
        <dbReference type="EMBL" id="CAA7268930.1"/>
    </source>
</evidence>
<feature type="region of interest" description="Disordered" evidence="1">
    <location>
        <begin position="1"/>
        <end position="34"/>
    </location>
</feature>